<dbReference type="PANTHER" id="PTHR30069">
    <property type="entry name" value="TONB-DEPENDENT OUTER MEMBRANE RECEPTOR"/>
    <property type="match status" value="1"/>
</dbReference>
<evidence type="ECO:0000256" key="3">
    <source>
        <dbReference type="ARBA" id="ARBA00022452"/>
    </source>
</evidence>
<evidence type="ECO:0000256" key="4">
    <source>
        <dbReference type="ARBA" id="ARBA00022692"/>
    </source>
</evidence>
<dbReference type="InterPro" id="IPR036942">
    <property type="entry name" value="Beta-barrel_TonB_sf"/>
</dbReference>
<dbReference type="Pfam" id="PF13620">
    <property type="entry name" value="CarboxypepD_reg"/>
    <property type="match status" value="1"/>
</dbReference>
<evidence type="ECO:0000313" key="15">
    <source>
        <dbReference type="EMBL" id="RXK86048.1"/>
    </source>
</evidence>
<dbReference type="Pfam" id="PF07715">
    <property type="entry name" value="Plug"/>
    <property type="match status" value="1"/>
</dbReference>
<comment type="subcellular location">
    <subcellularLocation>
        <location evidence="1 10">Cell outer membrane</location>
        <topology evidence="1 10">Multi-pass membrane protein</topology>
    </subcellularLocation>
</comment>
<feature type="domain" description="TonB-dependent receptor plug" evidence="14">
    <location>
        <begin position="140"/>
        <end position="269"/>
    </location>
</feature>
<evidence type="ECO:0000256" key="9">
    <source>
        <dbReference type="ARBA" id="ARBA00023237"/>
    </source>
</evidence>
<feature type="chain" id="PRO_5020684383" evidence="12">
    <location>
        <begin position="31"/>
        <end position="979"/>
    </location>
</feature>
<accession>A0A4Q1DAW2</accession>
<evidence type="ECO:0000256" key="2">
    <source>
        <dbReference type="ARBA" id="ARBA00022448"/>
    </source>
</evidence>
<dbReference type="Pfam" id="PF00593">
    <property type="entry name" value="TonB_dep_Rec_b-barrel"/>
    <property type="match status" value="1"/>
</dbReference>
<evidence type="ECO:0000256" key="11">
    <source>
        <dbReference type="RuleBase" id="RU003357"/>
    </source>
</evidence>
<evidence type="ECO:0000256" key="10">
    <source>
        <dbReference type="PROSITE-ProRule" id="PRU01360"/>
    </source>
</evidence>
<evidence type="ECO:0000256" key="5">
    <source>
        <dbReference type="ARBA" id="ARBA00022729"/>
    </source>
</evidence>
<keyword evidence="8 15" id="KW-0675">Receptor</keyword>
<feature type="domain" description="TonB-dependent receptor-like beta-barrel" evidence="13">
    <location>
        <begin position="409"/>
        <end position="849"/>
    </location>
</feature>
<dbReference type="PANTHER" id="PTHR30069:SF29">
    <property type="entry name" value="HEMOGLOBIN AND HEMOGLOBIN-HAPTOGLOBIN-BINDING PROTEIN 1-RELATED"/>
    <property type="match status" value="1"/>
</dbReference>
<dbReference type="SUPFAM" id="SSF49464">
    <property type="entry name" value="Carboxypeptidase regulatory domain-like"/>
    <property type="match status" value="1"/>
</dbReference>
<dbReference type="AlphaFoldDB" id="A0A4Q1DAW2"/>
<dbReference type="Proteomes" id="UP000290545">
    <property type="component" value="Unassembled WGS sequence"/>
</dbReference>
<evidence type="ECO:0000256" key="8">
    <source>
        <dbReference type="ARBA" id="ARBA00023170"/>
    </source>
</evidence>
<name>A0A4Q1DAW2_9BACT</name>
<keyword evidence="3 10" id="KW-1134">Transmembrane beta strand</keyword>
<organism evidence="15 16">
    <name type="scientific">Filimonas effusa</name>
    <dbReference type="NCBI Taxonomy" id="2508721"/>
    <lineage>
        <taxon>Bacteria</taxon>
        <taxon>Pseudomonadati</taxon>
        <taxon>Bacteroidota</taxon>
        <taxon>Chitinophagia</taxon>
        <taxon>Chitinophagales</taxon>
        <taxon>Chitinophagaceae</taxon>
        <taxon>Filimonas</taxon>
    </lineage>
</organism>
<evidence type="ECO:0000256" key="12">
    <source>
        <dbReference type="SAM" id="SignalP"/>
    </source>
</evidence>
<keyword evidence="7 10" id="KW-0472">Membrane</keyword>
<gene>
    <name evidence="15" type="ORF">ESB13_04355</name>
</gene>
<dbReference type="PROSITE" id="PS52016">
    <property type="entry name" value="TONB_DEPENDENT_REC_3"/>
    <property type="match status" value="1"/>
</dbReference>
<evidence type="ECO:0000256" key="7">
    <source>
        <dbReference type="ARBA" id="ARBA00023136"/>
    </source>
</evidence>
<keyword evidence="5 12" id="KW-0732">Signal</keyword>
<keyword evidence="16" id="KW-1185">Reference proteome</keyword>
<dbReference type="InterPro" id="IPR000531">
    <property type="entry name" value="Beta-barrel_TonB"/>
</dbReference>
<reference evidence="15 16" key="1">
    <citation type="submission" date="2019-01" db="EMBL/GenBank/DDBJ databases">
        <title>Filimonas sp. strain TTM-71.</title>
        <authorList>
            <person name="Chen W.-M."/>
        </authorList>
    </citation>
    <scope>NUCLEOTIDE SEQUENCE [LARGE SCALE GENOMIC DNA]</scope>
    <source>
        <strain evidence="15 16">TTM-71</strain>
    </source>
</reference>
<keyword evidence="2 10" id="KW-0813">Transport</keyword>
<dbReference type="GO" id="GO:0015344">
    <property type="term" value="F:siderophore uptake transmembrane transporter activity"/>
    <property type="evidence" value="ECO:0007669"/>
    <property type="project" value="TreeGrafter"/>
</dbReference>
<dbReference type="InterPro" id="IPR037066">
    <property type="entry name" value="Plug_dom_sf"/>
</dbReference>
<comment type="similarity">
    <text evidence="10 11">Belongs to the TonB-dependent receptor family.</text>
</comment>
<keyword evidence="9 10" id="KW-0998">Cell outer membrane</keyword>
<dbReference type="Gene3D" id="2.60.40.1120">
    <property type="entry name" value="Carboxypeptidase-like, regulatory domain"/>
    <property type="match status" value="1"/>
</dbReference>
<dbReference type="Gene3D" id="2.40.170.20">
    <property type="entry name" value="TonB-dependent receptor, beta-barrel domain"/>
    <property type="match status" value="1"/>
</dbReference>
<dbReference type="GO" id="GO:0044718">
    <property type="term" value="P:siderophore transmembrane transport"/>
    <property type="evidence" value="ECO:0007669"/>
    <property type="project" value="TreeGrafter"/>
</dbReference>
<comment type="caution">
    <text evidence="15">The sequence shown here is derived from an EMBL/GenBank/DDBJ whole genome shotgun (WGS) entry which is preliminary data.</text>
</comment>
<protein>
    <submittedName>
        <fullName evidence="15">TonB-dependent receptor</fullName>
    </submittedName>
</protein>
<keyword evidence="6 11" id="KW-0798">TonB box</keyword>
<evidence type="ECO:0000256" key="6">
    <source>
        <dbReference type="ARBA" id="ARBA00023077"/>
    </source>
</evidence>
<dbReference type="InterPro" id="IPR012910">
    <property type="entry name" value="Plug_dom"/>
</dbReference>
<sequence>MKRMTETMSKRLKTFLLQAVLLLLCRMASAQQGGGTEVTGTVLSEKSEFLSGVTVEARTTGDENAITVMTDHKGVFIFRHLVAGKKYDFTFLSVGYEKNIYKGYLVKGGDQKNTLLVKLKENNNQLDEVVVTGQGLSVSKRRISTNVTTVTGKQLRDVPATRLDQLLQSQVPNAQFRLAGGQAGATSIIQTRGFNSAFANATPIIYVDGVRVDNLNTAPTIGMNLSGGISQGASTSAIADIPLENIDRIEFVNGGAATTLYGSDAANGVLQIFTKKRGGGKANFYAGVDLGLEKATNDYLHFKRTKDLLFKDGFYNKYSIGADGGTEDMGYSMGASYSKSNGTLIHNQNQIEKIDFKTGLYARIAKGLTYEGTFSYNNQSLNRVRNGNSGGYSGLWFAEDGASKITGPGFNPRLDDLSEADFARVRSFVDSAEMLQNNTSKVNRFQTSQVLKLQPLKNLQVKGTFGIDYRTQTEFSAVSLAYNRHIRSNSTGSLSKYDRNYLGITMELTGQYEAKVNDFSFLTTAGGQLFRNEDHQIGYIGQDIWDGAQTIDQAATKTSAEFFSRVANYGLFIQENIGFKNRYFVDLGVRGDGNSAFGSAIGVQYYPKAGVSYILSAEPFFTNWNQKIFTTVKIRANYGVAGTFPTPFANDRTVYFYGFNGNKSATMGLPGNNELRPEKSYSKEAGIDLGLLKDRLTLTVTYFNNRTKDALFRVPPAASTGRENMLRNLGIISNKGWEFSAAAAVVQQQDWEIKIRASANTVDNVVVSTGGAPFFNLSGMTSRTVQTVVREGYPVGYISGNYGTFNADGTMAGTTPQTFLGSTIPTLTGSMGLNARYKRLSLFANADYQQGGYLDNWDKQFRINYGASTDGVPSAEIAKNGTTNWLNYSQLFVQKSDFIKVRTLGILYDMDKSVIGNHITRLTLGLTAVNPFNFVASESDPEAVMPGGAQGQGTATTGGLNYASYSAPRQFIFSAKINF</sequence>
<dbReference type="PROSITE" id="PS01156">
    <property type="entry name" value="TONB_DEPENDENT_REC_2"/>
    <property type="match status" value="1"/>
</dbReference>
<keyword evidence="4 10" id="KW-0812">Transmembrane</keyword>
<dbReference type="InterPro" id="IPR008969">
    <property type="entry name" value="CarboxyPept-like_regulatory"/>
</dbReference>
<dbReference type="GO" id="GO:0009279">
    <property type="term" value="C:cell outer membrane"/>
    <property type="evidence" value="ECO:0007669"/>
    <property type="project" value="UniProtKB-SubCell"/>
</dbReference>
<dbReference type="RefSeq" id="WP_129001799.1">
    <property type="nucleotide sequence ID" value="NZ_SDHZ01000001.1"/>
</dbReference>
<dbReference type="OrthoDB" id="9768177at2"/>
<dbReference type="InterPro" id="IPR039426">
    <property type="entry name" value="TonB-dep_rcpt-like"/>
</dbReference>
<evidence type="ECO:0000259" key="14">
    <source>
        <dbReference type="Pfam" id="PF07715"/>
    </source>
</evidence>
<dbReference type="InterPro" id="IPR010917">
    <property type="entry name" value="TonB_rcpt_CS"/>
</dbReference>
<evidence type="ECO:0000256" key="1">
    <source>
        <dbReference type="ARBA" id="ARBA00004571"/>
    </source>
</evidence>
<proteinExistence type="inferred from homology"/>
<dbReference type="EMBL" id="SDHZ01000001">
    <property type="protein sequence ID" value="RXK86048.1"/>
    <property type="molecule type" value="Genomic_DNA"/>
</dbReference>
<evidence type="ECO:0000313" key="16">
    <source>
        <dbReference type="Proteomes" id="UP000290545"/>
    </source>
</evidence>
<feature type="signal peptide" evidence="12">
    <location>
        <begin position="1"/>
        <end position="30"/>
    </location>
</feature>
<dbReference type="SUPFAM" id="SSF56935">
    <property type="entry name" value="Porins"/>
    <property type="match status" value="1"/>
</dbReference>
<dbReference type="Gene3D" id="2.170.130.10">
    <property type="entry name" value="TonB-dependent receptor, plug domain"/>
    <property type="match status" value="1"/>
</dbReference>
<evidence type="ECO:0000259" key="13">
    <source>
        <dbReference type="Pfam" id="PF00593"/>
    </source>
</evidence>